<proteinExistence type="predicted"/>
<accession>A0A9P1CP81</accession>
<feature type="signal peptide" evidence="1">
    <location>
        <begin position="1"/>
        <end position="21"/>
    </location>
</feature>
<feature type="non-terminal residue" evidence="2">
    <location>
        <position position="691"/>
    </location>
</feature>
<reference evidence="3" key="2">
    <citation type="submission" date="2024-04" db="EMBL/GenBank/DDBJ databases">
        <authorList>
            <person name="Chen Y."/>
            <person name="Shah S."/>
            <person name="Dougan E. K."/>
            <person name="Thang M."/>
            <person name="Chan C."/>
        </authorList>
    </citation>
    <scope>NUCLEOTIDE SEQUENCE [LARGE SCALE GENOMIC DNA]</scope>
</reference>
<reference evidence="2" key="1">
    <citation type="submission" date="2022-10" db="EMBL/GenBank/DDBJ databases">
        <authorList>
            <person name="Chen Y."/>
            <person name="Dougan E. K."/>
            <person name="Chan C."/>
            <person name="Rhodes N."/>
            <person name="Thang M."/>
        </authorList>
    </citation>
    <scope>NUCLEOTIDE SEQUENCE</scope>
</reference>
<dbReference type="AlphaFoldDB" id="A0A9P1CP81"/>
<dbReference type="OrthoDB" id="442225at2759"/>
<protein>
    <submittedName>
        <fullName evidence="4">X-ray repair cross-complementing protein 5</fullName>
    </submittedName>
</protein>
<dbReference type="Proteomes" id="UP001152797">
    <property type="component" value="Unassembled WGS sequence"/>
</dbReference>
<keyword evidence="5" id="KW-1185">Reference proteome</keyword>
<comment type="caution">
    <text evidence="2">The sequence shown here is derived from an EMBL/GenBank/DDBJ whole genome shotgun (WGS) entry which is preliminary data.</text>
</comment>
<evidence type="ECO:0000313" key="5">
    <source>
        <dbReference type="Proteomes" id="UP001152797"/>
    </source>
</evidence>
<organism evidence="2">
    <name type="scientific">Cladocopium goreaui</name>
    <dbReference type="NCBI Taxonomy" id="2562237"/>
    <lineage>
        <taxon>Eukaryota</taxon>
        <taxon>Sar</taxon>
        <taxon>Alveolata</taxon>
        <taxon>Dinophyceae</taxon>
        <taxon>Suessiales</taxon>
        <taxon>Symbiodiniaceae</taxon>
        <taxon>Cladocopium</taxon>
    </lineage>
</organism>
<gene>
    <name evidence="2" type="ORF">C1SCF055_LOCUS21108</name>
</gene>
<dbReference type="EMBL" id="CAMXCT010001957">
    <property type="protein sequence ID" value="CAI3994463.1"/>
    <property type="molecule type" value="Genomic_DNA"/>
</dbReference>
<sequence>MANLASSMVSWFALFFATADAALPGDKSCLLQRAPPSAITSDLSGDIGESQGTFSIWRYSGVDAIPASQRNKVPVDWQIYTRYSGHPAFTKGLLLVDNSGGKKRQALEITAQDCQWRAQKGDQEWTLVKDGESLSVPDGNDYVTGFIMTKKDGRLKGQSNVRLNMQMKDFAQDAALLSLACRPKQHINFQMAMQQRHGSDLMQGALAPRMSFIEASASFVEPSFVASSIDSDDAVEVKSHWEELGGSAQAAAYFQMEEAQKISLLQSSSGWDVNHSDSKQLATSFAATSCSEEEQEEARKTCSKHLGSKKNRNSEEEAMFEDCVFDVCHGAGETAAEMAEELMMSGPGPQMAPEMAALTEEERQELLEDARRAPRVVSSCQLFAEAMLLDDHLEDVVIFPDGLRRVGLAPEEALPGWLCDAMKQGSVLKCLKSLGPKELSEHKAALEYPDDRGVQREALPLPYPFCLWQGGGLAHSTMPEAWRDLQQRCSAVEEMLKRGELEESQLYACEMRRLREREANQAAAAYGCEERTKSLCLRHGRDWLAALSKWTLYWNCYDDGVFIGGRGSGKGLHVDQVLWSNLGKHWQGHKILITWPAGEESARLVRDMGDANFRGPLAPQQLAALRCASKIALLRPGDLFLCSGGVAHATISVSEQLTVTGYESFVGLQPRLLGHMLQTGSSCGACALDKG</sequence>
<evidence type="ECO:0000313" key="2">
    <source>
        <dbReference type="EMBL" id="CAI3994463.1"/>
    </source>
</evidence>
<name>A0A9P1CP81_9DINO</name>
<feature type="chain" id="PRO_5043270595" evidence="1">
    <location>
        <begin position="22"/>
        <end position="691"/>
    </location>
</feature>
<dbReference type="EMBL" id="CAMXCT030001957">
    <property type="protein sequence ID" value="CAL4781775.1"/>
    <property type="molecule type" value="Genomic_DNA"/>
</dbReference>
<evidence type="ECO:0000256" key="1">
    <source>
        <dbReference type="SAM" id="SignalP"/>
    </source>
</evidence>
<evidence type="ECO:0000313" key="4">
    <source>
        <dbReference type="EMBL" id="CAL4781775.1"/>
    </source>
</evidence>
<dbReference type="EMBL" id="CAMXCT020001957">
    <property type="protein sequence ID" value="CAL1147838.1"/>
    <property type="molecule type" value="Genomic_DNA"/>
</dbReference>
<evidence type="ECO:0000313" key="3">
    <source>
        <dbReference type="EMBL" id="CAL1147838.1"/>
    </source>
</evidence>
<keyword evidence="1" id="KW-0732">Signal</keyword>